<dbReference type="PANTHER" id="PTHR30480:SF16">
    <property type="entry name" value="GLYCOSIDE HYDROLASE FAMILY 3 DOMAIN PROTEIN"/>
    <property type="match status" value="1"/>
</dbReference>
<proteinExistence type="inferred from homology"/>
<dbReference type="SUPFAM" id="SSF51445">
    <property type="entry name" value="(Trans)glycosidases"/>
    <property type="match status" value="1"/>
</dbReference>
<dbReference type="PANTHER" id="PTHR30480">
    <property type="entry name" value="BETA-HEXOSAMINIDASE-RELATED"/>
    <property type="match status" value="1"/>
</dbReference>
<dbReference type="GO" id="GO:0004553">
    <property type="term" value="F:hydrolase activity, hydrolyzing O-glycosyl compounds"/>
    <property type="evidence" value="ECO:0007669"/>
    <property type="project" value="InterPro"/>
</dbReference>
<evidence type="ECO:0000256" key="1">
    <source>
        <dbReference type="ARBA" id="ARBA00005336"/>
    </source>
</evidence>
<protein>
    <submittedName>
        <fullName evidence="5">Beta-N-acetylhexosaminidase</fullName>
    </submittedName>
</protein>
<name>A0A1M7XYZ8_9BACT</name>
<dbReference type="GO" id="GO:0005975">
    <property type="term" value="P:carbohydrate metabolic process"/>
    <property type="evidence" value="ECO:0007669"/>
    <property type="project" value="InterPro"/>
</dbReference>
<evidence type="ECO:0000256" key="3">
    <source>
        <dbReference type="ARBA" id="ARBA00023295"/>
    </source>
</evidence>
<dbReference type="InterPro" id="IPR001764">
    <property type="entry name" value="Glyco_hydro_3_N"/>
</dbReference>
<sequence length="461" mass="51695">MVTEVFFHIALYRPIGSKSLLLFLKIVLAECLEDASTQYKILSLRDIFPTCRYHPDMYYTVSFATYPPEQSSNIKIPFLSATSVVIIYLEKITTANRRTIWVLSQSPEILTHCVMHLEKQIGQLLIVGMQGPLVTTNSPIIRDIHTRNLGGVILFDRFLHEKQPDNNIISHQQVKKLVHDLRDNAERPLLIAVDQEGGRVNRFKAERGFPVTPTAGKLGQTTGTEQTTIAAEQTAAMLASLGINLNLAPVVDLDIFPDNPIIGRHQRSFSSDPAEVTAHAMAWITAHRQHRVKTCIKHFPGHGSAHADSHLGFVDISNHWHNDEIIPYQNLIDRDMVDAVMTGHLYNRTLDQDFPATLSHQTVSGLLRAELNYDGVVLSDDMQMRAITSHYGLEEAVCRAINAGIDLLIFGNNLDYDPDITNKAIRAIIKGLRHGTITEETLTAALERVEKFKRSLTVEPH</sequence>
<dbReference type="AlphaFoldDB" id="A0A1M7XYZ8"/>
<keyword evidence="3" id="KW-0326">Glycosidase</keyword>
<dbReference type="GO" id="GO:0009254">
    <property type="term" value="P:peptidoglycan turnover"/>
    <property type="evidence" value="ECO:0007669"/>
    <property type="project" value="TreeGrafter"/>
</dbReference>
<dbReference type="Gene3D" id="3.20.20.300">
    <property type="entry name" value="Glycoside hydrolase, family 3, N-terminal domain"/>
    <property type="match status" value="1"/>
</dbReference>
<organism evidence="5 6">
    <name type="scientific">Desulfopila aestuarii DSM 18488</name>
    <dbReference type="NCBI Taxonomy" id="1121416"/>
    <lineage>
        <taxon>Bacteria</taxon>
        <taxon>Pseudomonadati</taxon>
        <taxon>Thermodesulfobacteriota</taxon>
        <taxon>Desulfobulbia</taxon>
        <taxon>Desulfobulbales</taxon>
        <taxon>Desulfocapsaceae</taxon>
        <taxon>Desulfopila</taxon>
    </lineage>
</organism>
<dbReference type="STRING" id="1121416.SAMN02745220_00721"/>
<dbReference type="InterPro" id="IPR036962">
    <property type="entry name" value="Glyco_hydro_3_N_sf"/>
</dbReference>
<dbReference type="Pfam" id="PF00933">
    <property type="entry name" value="Glyco_hydro_3"/>
    <property type="match status" value="1"/>
</dbReference>
<evidence type="ECO:0000256" key="2">
    <source>
        <dbReference type="ARBA" id="ARBA00022801"/>
    </source>
</evidence>
<reference evidence="5 6" key="1">
    <citation type="submission" date="2016-12" db="EMBL/GenBank/DDBJ databases">
        <authorList>
            <person name="Song W.-J."/>
            <person name="Kurnit D.M."/>
        </authorList>
    </citation>
    <scope>NUCLEOTIDE SEQUENCE [LARGE SCALE GENOMIC DNA]</scope>
    <source>
        <strain evidence="5 6">DSM 18488</strain>
    </source>
</reference>
<dbReference type="InterPro" id="IPR050226">
    <property type="entry name" value="NagZ_Beta-hexosaminidase"/>
</dbReference>
<keyword evidence="6" id="KW-1185">Reference proteome</keyword>
<keyword evidence="2" id="KW-0378">Hydrolase</keyword>
<dbReference type="InterPro" id="IPR017853">
    <property type="entry name" value="GH"/>
</dbReference>
<evidence type="ECO:0000313" key="6">
    <source>
        <dbReference type="Proteomes" id="UP000184603"/>
    </source>
</evidence>
<evidence type="ECO:0000313" key="5">
    <source>
        <dbReference type="EMBL" id="SHO44379.1"/>
    </source>
</evidence>
<evidence type="ECO:0000259" key="4">
    <source>
        <dbReference type="Pfam" id="PF00933"/>
    </source>
</evidence>
<comment type="similarity">
    <text evidence="1">Belongs to the glycosyl hydrolase 3 family.</text>
</comment>
<dbReference type="EMBL" id="FRFE01000003">
    <property type="protein sequence ID" value="SHO44379.1"/>
    <property type="molecule type" value="Genomic_DNA"/>
</dbReference>
<dbReference type="Proteomes" id="UP000184603">
    <property type="component" value="Unassembled WGS sequence"/>
</dbReference>
<accession>A0A1M7XYZ8</accession>
<gene>
    <name evidence="5" type="ORF">SAMN02745220_00721</name>
</gene>
<feature type="domain" description="Glycoside hydrolase family 3 N-terminal" evidence="4">
    <location>
        <begin position="117"/>
        <end position="450"/>
    </location>
</feature>